<dbReference type="PROSITE" id="PS50146">
    <property type="entry name" value="DAGK"/>
    <property type="match status" value="1"/>
</dbReference>
<dbReference type="GO" id="GO:0008654">
    <property type="term" value="P:phospholipid biosynthetic process"/>
    <property type="evidence" value="ECO:0007669"/>
    <property type="project" value="UniProtKB-KW"/>
</dbReference>
<dbReference type="GO" id="GO:0004143">
    <property type="term" value="F:ATP-dependent diacylglycerol kinase activity"/>
    <property type="evidence" value="ECO:0007669"/>
    <property type="project" value="TreeGrafter"/>
</dbReference>
<keyword evidence="3" id="KW-0444">Lipid biosynthesis</keyword>
<keyword evidence="8" id="KW-0443">Lipid metabolism</keyword>
<gene>
    <name evidence="12" type="ORF">SAMN05444487_105192</name>
</gene>
<dbReference type="GO" id="GO:0005524">
    <property type="term" value="F:ATP binding"/>
    <property type="evidence" value="ECO:0007669"/>
    <property type="project" value="UniProtKB-KW"/>
</dbReference>
<dbReference type="PANTHER" id="PTHR12358">
    <property type="entry name" value="SPHINGOSINE KINASE"/>
    <property type="match status" value="1"/>
</dbReference>
<dbReference type="Gene3D" id="2.60.200.40">
    <property type="match status" value="1"/>
</dbReference>
<evidence type="ECO:0000256" key="3">
    <source>
        <dbReference type="ARBA" id="ARBA00022516"/>
    </source>
</evidence>
<keyword evidence="6 12" id="KW-0418">Kinase</keyword>
<dbReference type="Pfam" id="PF19279">
    <property type="entry name" value="YegS_C"/>
    <property type="match status" value="1"/>
</dbReference>
<dbReference type="InterPro" id="IPR017438">
    <property type="entry name" value="ATP-NAD_kinase_N"/>
</dbReference>
<dbReference type="SUPFAM" id="SSF111331">
    <property type="entry name" value="NAD kinase/diacylglycerol kinase-like"/>
    <property type="match status" value="1"/>
</dbReference>
<dbReference type="Pfam" id="PF00781">
    <property type="entry name" value="DAGK_cat"/>
    <property type="match status" value="1"/>
</dbReference>
<evidence type="ECO:0000256" key="10">
    <source>
        <dbReference type="ARBA" id="ARBA00023264"/>
    </source>
</evidence>
<dbReference type="PANTHER" id="PTHR12358:SF107">
    <property type="entry name" value="LIPID KINASE BMRU-RELATED"/>
    <property type="match status" value="1"/>
</dbReference>
<keyword evidence="9" id="KW-0594">Phospholipid biosynthesis</keyword>
<dbReference type="NCBIfam" id="TIGR00147">
    <property type="entry name" value="YegS/Rv2252/BmrU family lipid kinase"/>
    <property type="match status" value="1"/>
</dbReference>
<protein>
    <submittedName>
        <fullName evidence="12">Lipid kinase, YegS/Rv2252/BmrU family</fullName>
    </submittedName>
</protein>
<evidence type="ECO:0000256" key="1">
    <source>
        <dbReference type="ARBA" id="ARBA00001946"/>
    </source>
</evidence>
<dbReference type="InterPro" id="IPR001206">
    <property type="entry name" value="Diacylglycerol_kinase_cat_dom"/>
</dbReference>
<evidence type="ECO:0000256" key="8">
    <source>
        <dbReference type="ARBA" id="ARBA00023098"/>
    </source>
</evidence>
<dbReference type="AlphaFoldDB" id="A0A1H2VSA3"/>
<keyword evidence="5" id="KW-0547">Nucleotide-binding</keyword>
<organism evidence="12 13">
    <name type="scientific">Marininema mesophilum</name>
    <dbReference type="NCBI Taxonomy" id="1048340"/>
    <lineage>
        <taxon>Bacteria</taxon>
        <taxon>Bacillati</taxon>
        <taxon>Bacillota</taxon>
        <taxon>Bacilli</taxon>
        <taxon>Bacillales</taxon>
        <taxon>Thermoactinomycetaceae</taxon>
        <taxon>Marininema</taxon>
    </lineage>
</organism>
<evidence type="ECO:0000256" key="4">
    <source>
        <dbReference type="ARBA" id="ARBA00022679"/>
    </source>
</evidence>
<evidence type="ECO:0000313" key="12">
    <source>
        <dbReference type="EMBL" id="SDW71117.1"/>
    </source>
</evidence>
<dbReference type="InterPro" id="IPR016064">
    <property type="entry name" value="NAD/diacylglycerol_kinase_sf"/>
</dbReference>
<evidence type="ECO:0000256" key="2">
    <source>
        <dbReference type="ARBA" id="ARBA00005983"/>
    </source>
</evidence>
<sequence length="309" mass="33966">MKRIALILNPSAGKGQLLELLDTITSKLQQHCEEVTIYQTEKEGDGADKVREIASEVDLIIAAGGDGTVHELVNAISALDQPPAFAILPGGTCNDFCRTIGMDQDPLIALEQILRKQALDVDVGYSSQGRYFLNFWGIGLITQVSLSISSEDKERLGRLAYYFSAAQNILETDPFHLEVTVDQKTRFDGEATLLVVGNGSFIGGMQGFFPQSRINDSHLDVLILKETSLASAWSMLLSNWTNDWPESDHLLYFHTDALTITASPEQTIDCDGEKGEHTPVDIKVLPKYLTVLVGDLEDSALQENTYSVD</sequence>
<proteinExistence type="inferred from homology"/>
<reference evidence="12 13" key="1">
    <citation type="submission" date="2016-10" db="EMBL/GenBank/DDBJ databases">
        <authorList>
            <person name="de Groot N.N."/>
        </authorList>
    </citation>
    <scope>NUCLEOTIDE SEQUENCE [LARGE SCALE GENOMIC DNA]</scope>
    <source>
        <strain evidence="12 13">DSM 45610</strain>
    </source>
</reference>
<evidence type="ECO:0000256" key="7">
    <source>
        <dbReference type="ARBA" id="ARBA00022840"/>
    </source>
</evidence>
<accession>A0A1H2VSA3</accession>
<keyword evidence="7" id="KW-0067">ATP-binding</keyword>
<evidence type="ECO:0000313" key="13">
    <source>
        <dbReference type="Proteomes" id="UP000198534"/>
    </source>
</evidence>
<keyword evidence="4" id="KW-0808">Transferase</keyword>
<dbReference type="Proteomes" id="UP000198534">
    <property type="component" value="Unassembled WGS sequence"/>
</dbReference>
<dbReference type="SMART" id="SM00046">
    <property type="entry name" value="DAGKc"/>
    <property type="match status" value="1"/>
</dbReference>
<dbReference type="RefSeq" id="WP_091738332.1">
    <property type="nucleotide sequence ID" value="NZ_FNNQ01000005.1"/>
</dbReference>
<dbReference type="OrthoDB" id="142078at2"/>
<keyword evidence="13" id="KW-1185">Reference proteome</keyword>
<evidence type="ECO:0000256" key="9">
    <source>
        <dbReference type="ARBA" id="ARBA00023209"/>
    </source>
</evidence>
<dbReference type="InterPro" id="IPR050187">
    <property type="entry name" value="Lipid_Phosphate_FormReg"/>
</dbReference>
<evidence type="ECO:0000256" key="6">
    <source>
        <dbReference type="ARBA" id="ARBA00022777"/>
    </source>
</evidence>
<evidence type="ECO:0000259" key="11">
    <source>
        <dbReference type="PROSITE" id="PS50146"/>
    </source>
</evidence>
<dbReference type="InterPro" id="IPR005218">
    <property type="entry name" value="Diacylglycerol/lipid_kinase"/>
</dbReference>
<dbReference type="InterPro" id="IPR045540">
    <property type="entry name" value="YegS/DAGK_C"/>
</dbReference>
<dbReference type="Gene3D" id="3.40.50.10330">
    <property type="entry name" value="Probable inorganic polyphosphate/atp-NAD kinase, domain 1"/>
    <property type="match status" value="1"/>
</dbReference>
<dbReference type="STRING" id="1048340.SAMN05444487_105192"/>
<feature type="domain" description="DAGKc" evidence="11">
    <location>
        <begin position="1"/>
        <end position="131"/>
    </location>
</feature>
<comment type="cofactor">
    <cofactor evidence="1">
        <name>Mg(2+)</name>
        <dbReference type="ChEBI" id="CHEBI:18420"/>
    </cofactor>
</comment>
<keyword evidence="10" id="KW-1208">Phospholipid metabolism</keyword>
<evidence type="ECO:0000256" key="5">
    <source>
        <dbReference type="ARBA" id="ARBA00022741"/>
    </source>
</evidence>
<comment type="similarity">
    <text evidence="2">Belongs to the diacylglycerol/lipid kinase family.</text>
</comment>
<dbReference type="GO" id="GO:0005886">
    <property type="term" value="C:plasma membrane"/>
    <property type="evidence" value="ECO:0007669"/>
    <property type="project" value="TreeGrafter"/>
</dbReference>
<name>A0A1H2VSA3_9BACL</name>
<dbReference type="EMBL" id="FNNQ01000005">
    <property type="protein sequence ID" value="SDW71117.1"/>
    <property type="molecule type" value="Genomic_DNA"/>
</dbReference>